<feature type="compositionally biased region" description="Polar residues" evidence="1">
    <location>
        <begin position="16"/>
        <end position="25"/>
    </location>
</feature>
<evidence type="ECO:0000256" key="2">
    <source>
        <dbReference type="SAM" id="Phobius"/>
    </source>
</evidence>
<proteinExistence type="predicted"/>
<protein>
    <submittedName>
        <fullName evidence="3">Uncharacterized protein</fullName>
    </submittedName>
</protein>
<dbReference type="AlphaFoldDB" id="A0A165TD80"/>
<accession>A0A165TD80</accession>
<evidence type="ECO:0000313" key="3">
    <source>
        <dbReference type="EMBL" id="KZT73267.1"/>
    </source>
</evidence>
<gene>
    <name evidence="3" type="ORF">DAEQUDRAFT_808385</name>
</gene>
<dbReference type="Proteomes" id="UP000076727">
    <property type="component" value="Unassembled WGS sequence"/>
</dbReference>
<dbReference type="OrthoDB" id="2392789at2759"/>
<keyword evidence="2" id="KW-0472">Membrane</keyword>
<feature type="transmembrane region" description="Helical" evidence="2">
    <location>
        <begin position="110"/>
        <end position="130"/>
    </location>
</feature>
<dbReference type="EMBL" id="KV429037">
    <property type="protein sequence ID" value="KZT73267.1"/>
    <property type="molecule type" value="Genomic_DNA"/>
</dbReference>
<organism evidence="3 4">
    <name type="scientific">Daedalea quercina L-15889</name>
    <dbReference type="NCBI Taxonomy" id="1314783"/>
    <lineage>
        <taxon>Eukaryota</taxon>
        <taxon>Fungi</taxon>
        <taxon>Dikarya</taxon>
        <taxon>Basidiomycota</taxon>
        <taxon>Agaricomycotina</taxon>
        <taxon>Agaricomycetes</taxon>
        <taxon>Polyporales</taxon>
        <taxon>Fomitopsis</taxon>
    </lineage>
</organism>
<keyword evidence="2" id="KW-0812">Transmembrane</keyword>
<keyword evidence="2" id="KW-1133">Transmembrane helix</keyword>
<name>A0A165TD80_9APHY</name>
<reference evidence="3 4" key="1">
    <citation type="journal article" date="2016" name="Mol. Biol. Evol.">
        <title>Comparative Genomics of Early-Diverging Mushroom-Forming Fungi Provides Insights into the Origins of Lignocellulose Decay Capabilities.</title>
        <authorList>
            <person name="Nagy L.G."/>
            <person name="Riley R."/>
            <person name="Tritt A."/>
            <person name="Adam C."/>
            <person name="Daum C."/>
            <person name="Floudas D."/>
            <person name="Sun H."/>
            <person name="Yadav J.S."/>
            <person name="Pangilinan J."/>
            <person name="Larsson K.H."/>
            <person name="Matsuura K."/>
            <person name="Barry K."/>
            <person name="Labutti K."/>
            <person name="Kuo R."/>
            <person name="Ohm R.A."/>
            <person name="Bhattacharya S.S."/>
            <person name="Shirouzu T."/>
            <person name="Yoshinaga Y."/>
            <person name="Martin F.M."/>
            <person name="Grigoriev I.V."/>
            <person name="Hibbett D.S."/>
        </authorList>
    </citation>
    <scope>NUCLEOTIDE SEQUENCE [LARGE SCALE GENOMIC DNA]</scope>
    <source>
        <strain evidence="3 4">L-15889</strain>
    </source>
</reference>
<feature type="region of interest" description="Disordered" evidence="1">
    <location>
        <begin position="1"/>
        <end position="94"/>
    </location>
</feature>
<keyword evidence="4" id="KW-1185">Reference proteome</keyword>
<evidence type="ECO:0000256" key="1">
    <source>
        <dbReference type="SAM" id="MobiDB-lite"/>
    </source>
</evidence>
<sequence>MPHPNRPLADIFVSGRLNTPSQVLTPRTPHSRNGRAEEGFTDVELDELPEYEEEEEYPFLRSEQLPPTSVSPGPASTAFPPGYRSRGDDHEISGPKPRMCPSALMIAERLIYLSAAFFIFGIFALFWMAFRRDMEDEALGRISYHHYYVFPLTGAQYAYECERASWYQEGPGYWDTPFTGPLDVVHQDRRLKLHGHSPICSSTVTYQLDGQADLATDLALMAQVAALARERNSTFFVDDTYWDRGRWADYFEDVSKLYPGPEPGCQRPTPEEYVACPRTARHWVVNSHTAKYHLNASFNEKYEDSSTQGVSRRRPIYDHAVWSLSHIIRPDSHMISLIRAARSEIASILSLPYDSHTQYEPYIGVQLTHQLSPNVSTPSLKDYVQAVHDAWTRLYPNTPIPASSGAGHFPAPPIMYIAADAPEALRGYVAAFTPATAKFALDLSTNADLRALAPEHTYDPVHFREVPVGERISLTRGMLVDLALVSGLWTEDAHVVPGATVCAAGSNACELAAIGLGWERAFGDGDGRQQHPVGDHAKRRWVPLGAPHIDWNGFVLPVHNDII</sequence>
<feature type="compositionally biased region" description="Acidic residues" evidence="1">
    <location>
        <begin position="39"/>
        <end position="57"/>
    </location>
</feature>
<evidence type="ECO:0000313" key="4">
    <source>
        <dbReference type="Proteomes" id="UP000076727"/>
    </source>
</evidence>